<evidence type="ECO:0000256" key="3">
    <source>
        <dbReference type="ARBA" id="ARBA00022475"/>
    </source>
</evidence>
<dbReference type="SUPFAM" id="SSF141868">
    <property type="entry name" value="EAL domain-like"/>
    <property type="match status" value="1"/>
</dbReference>
<dbReference type="GO" id="GO:0071111">
    <property type="term" value="F:cyclic-guanylate-specific phosphodiesterase activity"/>
    <property type="evidence" value="ECO:0007669"/>
    <property type="project" value="InterPro"/>
</dbReference>
<dbReference type="InterPro" id="IPR004501">
    <property type="entry name" value="PTS_EIIC_3"/>
</dbReference>
<feature type="transmembrane region" description="Helical" evidence="8">
    <location>
        <begin position="120"/>
        <end position="139"/>
    </location>
</feature>
<keyword evidence="6 8" id="KW-1133">Transmembrane helix</keyword>
<dbReference type="GO" id="GO:0009401">
    <property type="term" value="P:phosphoenolpyruvate-dependent sugar phosphotransferase system"/>
    <property type="evidence" value="ECO:0007669"/>
    <property type="project" value="InterPro"/>
</dbReference>
<dbReference type="InterPro" id="IPR050706">
    <property type="entry name" value="Cyclic-di-GMP_PDE-like"/>
</dbReference>
<evidence type="ECO:0000256" key="2">
    <source>
        <dbReference type="ARBA" id="ARBA00022448"/>
    </source>
</evidence>
<comment type="caution">
    <text evidence="11">The sequence shown here is derived from an EMBL/GenBank/DDBJ whole genome shotgun (WGS) entry which is preliminary data.</text>
</comment>
<evidence type="ECO:0000256" key="1">
    <source>
        <dbReference type="ARBA" id="ARBA00004651"/>
    </source>
</evidence>
<feature type="domain" description="PTS EIIC type-3" evidence="10">
    <location>
        <begin position="2"/>
        <end position="380"/>
    </location>
</feature>
<dbReference type="InterPro" id="IPR035919">
    <property type="entry name" value="EAL_sf"/>
</dbReference>
<evidence type="ECO:0000259" key="10">
    <source>
        <dbReference type="PROSITE" id="PS51105"/>
    </source>
</evidence>
<sequence>MRSSHQKFKASHLASHSYIYDLSAIALLLLPLTLSNAIAVLLGHTFNQLDYAAASNLFFHLSNLLINIYPLSFCVIAGYYLSHKTTFSSASFIIYSVTLFYLLSIESGSLSASFNFPNNPLLALLSASITYLYCYRFNLQQLEPQSLDFSSRLFKHVFHFFLFTSSALFLSKIMAKLVTYFTALIGSMNADPLTFSGGIVYQTILGLLGAIGINGHNMLFTIKQTIYADTQQNMAEWAAGEASLNIINQGFYDAFLSMGGSGNTISLLLCILLFSKEKNHIMLALTALPLVMFNINEVLLFGLPIIFNPLLIVPFVALPIISFLMTYLAIFSGIISPVTNIVDWMTPPLFSGYIAMGDNIEGTLLQLVIIITGIFVYRPFYLAFAGKYALHNKSSITNASVEKSIFQHLLTNVRTSAASSLVHSSAQKRLSQMLHKDGFVMYYQLLQPIVKKDAISFEALLRYQDSAGNICPPTFISDFQLLKMMPTLDKLVIDKVLADMQKMPLSQNQRIAINISVASIEEEGFAEHLISRLEYFSIPPQWLEVEITEEAILNNSDNLLSTLEILRSYGIKIAMDDFGTGYASFPHLLKYPFDKIKLDRSLLLDATTPKGKQLYQLITKMGHIAECDVVAEGIETEEEFKFVADCGVDKIQGFLISRPMPLSDVQKLLKLQDRIQS</sequence>
<dbReference type="GO" id="GO:0005886">
    <property type="term" value="C:plasma membrane"/>
    <property type="evidence" value="ECO:0007669"/>
    <property type="project" value="UniProtKB-SubCell"/>
</dbReference>
<feature type="transmembrane region" description="Helical" evidence="8">
    <location>
        <begin position="364"/>
        <end position="384"/>
    </location>
</feature>
<dbReference type="EMBL" id="SEZJ01000002">
    <property type="protein sequence ID" value="RYU48212.1"/>
    <property type="molecule type" value="Genomic_DNA"/>
</dbReference>
<evidence type="ECO:0000313" key="12">
    <source>
        <dbReference type="Proteomes" id="UP000293465"/>
    </source>
</evidence>
<gene>
    <name evidence="11" type="ORF">ERW49_03675</name>
</gene>
<organism evidence="11 12">
    <name type="scientific">Aliivibrio finisterrensis</name>
    <dbReference type="NCBI Taxonomy" id="511998"/>
    <lineage>
        <taxon>Bacteria</taxon>
        <taxon>Pseudomonadati</taxon>
        <taxon>Pseudomonadota</taxon>
        <taxon>Gammaproteobacteria</taxon>
        <taxon>Vibrionales</taxon>
        <taxon>Vibrionaceae</taxon>
        <taxon>Aliivibrio</taxon>
    </lineage>
</organism>
<feature type="domain" description="EAL" evidence="9">
    <location>
        <begin position="423"/>
        <end position="673"/>
    </location>
</feature>
<reference evidence="11 12" key="1">
    <citation type="submission" date="2019-02" db="EMBL/GenBank/DDBJ databases">
        <title>Genome sequences of Aliivibrio finisterrensis strains from farmed Atlantic salmon.</title>
        <authorList>
            <person name="Bowman J.P."/>
        </authorList>
    </citation>
    <scope>NUCLEOTIDE SEQUENCE [LARGE SCALE GENOMIC DNA]</scope>
    <source>
        <strain evidence="11 12">A32</strain>
    </source>
</reference>
<feature type="transmembrane region" description="Helical" evidence="8">
    <location>
        <begin position="160"/>
        <end position="181"/>
    </location>
</feature>
<feature type="transmembrane region" description="Helical" evidence="8">
    <location>
        <begin position="281"/>
        <end position="303"/>
    </location>
</feature>
<evidence type="ECO:0000256" key="7">
    <source>
        <dbReference type="ARBA" id="ARBA00023136"/>
    </source>
</evidence>
<dbReference type="SMART" id="SM00052">
    <property type="entry name" value="EAL"/>
    <property type="match status" value="1"/>
</dbReference>
<feature type="transmembrane region" description="Helical" evidence="8">
    <location>
        <begin position="193"/>
        <end position="213"/>
    </location>
</feature>
<dbReference type="OrthoDB" id="6198205at2"/>
<evidence type="ECO:0000259" key="9">
    <source>
        <dbReference type="PROSITE" id="PS50883"/>
    </source>
</evidence>
<feature type="transmembrane region" description="Helical" evidence="8">
    <location>
        <begin position="61"/>
        <end position="81"/>
    </location>
</feature>
<accession>A0A4Q5KR69</accession>
<dbReference type="PROSITE" id="PS51105">
    <property type="entry name" value="PTS_EIIC_TYPE_3"/>
    <property type="match status" value="1"/>
</dbReference>
<dbReference type="InterPro" id="IPR003352">
    <property type="entry name" value="PTS_EIIC"/>
</dbReference>
<dbReference type="Pfam" id="PF02378">
    <property type="entry name" value="PTS_EIIC"/>
    <property type="match status" value="1"/>
</dbReference>
<dbReference type="GO" id="GO:0008982">
    <property type="term" value="F:protein-N(PI)-phosphohistidine-sugar phosphotransferase activity"/>
    <property type="evidence" value="ECO:0007669"/>
    <property type="project" value="InterPro"/>
</dbReference>
<dbReference type="Proteomes" id="UP000293465">
    <property type="component" value="Unassembled WGS sequence"/>
</dbReference>
<dbReference type="Pfam" id="PF00563">
    <property type="entry name" value="EAL"/>
    <property type="match status" value="1"/>
</dbReference>
<dbReference type="PANTHER" id="PTHR33121:SF70">
    <property type="entry name" value="SIGNALING PROTEIN YKOW"/>
    <property type="match status" value="1"/>
</dbReference>
<dbReference type="InterPro" id="IPR001633">
    <property type="entry name" value="EAL_dom"/>
</dbReference>
<protein>
    <submittedName>
        <fullName evidence="11">EAL domain-containing protein</fullName>
    </submittedName>
</protein>
<keyword evidence="3" id="KW-1003">Cell membrane</keyword>
<keyword evidence="2" id="KW-0813">Transport</keyword>
<evidence type="ECO:0000256" key="8">
    <source>
        <dbReference type="SAM" id="Phobius"/>
    </source>
</evidence>
<feature type="transmembrane region" description="Helical" evidence="8">
    <location>
        <begin position="310"/>
        <end position="335"/>
    </location>
</feature>
<evidence type="ECO:0000256" key="6">
    <source>
        <dbReference type="ARBA" id="ARBA00022989"/>
    </source>
</evidence>
<feature type="transmembrane region" description="Helical" evidence="8">
    <location>
        <begin position="93"/>
        <end position="114"/>
    </location>
</feature>
<keyword evidence="4" id="KW-0762">Sugar transport</keyword>
<evidence type="ECO:0000313" key="11">
    <source>
        <dbReference type="EMBL" id="RYU48212.1"/>
    </source>
</evidence>
<keyword evidence="7 8" id="KW-0472">Membrane</keyword>
<dbReference type="CDD" id="cd01948">
    <property type="entry name" value="EAL"/>
    <property type="match status" value="1"/>
</dbReference>
<dbReference type="AlphaFoldDB" id="A0A4Q5KR69"/>
<dbReference type="PROSITE" id="PS50883">
    <property type="entry name" value="EAL"/>
    <property type="match status" value="1"/>
</dbReference>
<comment type="subcellular location">
    <subcellularLocation>
        <location evidence="1">Cell membrane</location>
        <topology evidence="1">Multi-pass membrane protein</topology>
    </subcellularLocation>
</comment>
<name>A0A4Q5KR69_9GAMM</name>
<evidence type="ECO:0000256" key="5">
    <source>
        <dbReference type="ARBA" id="ARBA00022692"/>
    </source>
</evidence>
<keyword evidence="5 8" id="KW-0812">Transmembrane</keyword>
<proteinExistence type="predicted"/>
<evidence type="ECO:0000256" key="4">
    <source>
        <dbReference type="ARBA" id="ARBA00022597"/>
    </source>
</evidence>
<dbReference type="Gene3D" id="3.20.20.450">
    <property type="entry name" value="EAL domain"/>
    <property type="match status" value="1"/>
</dbReference>
<dbReference type="PANTHER" id="PTHR33121">
    <property type="entry name" value="CYCLIC DI-GMP PHOSPHODIESTERASE PDEF"/>
    <property type="match status" value="1"/>
</dbReference>
<feature type="transmembrane region" description="Helical" evidence="8">
    <location>
        <begin position="254"/>
        <end position="275"/>
    </location>
</feature>